<dbReference type="AlphaFoldDB" id="A0A227KNA6"/>
<accession>A0A227KNA6</accession>
<evidence type="ECO:0008006" key="3">
    <source>
        <dbReference type="Google" id="ProtNLM"/>
    </source>
</evidence>
<proteinExistence type="predicted"/>
<protein>
    <recommendedName>
        <fullName evidence="3">Haemolysin activator HlyB C-terminal domain-containing protein</fullName>
    </recommendedName>
</protein>
<dbReference type="Proteomes" id="UP000214610">
    <property type="component" value="Unassembled WGS sequence"/>
</dbReference>
<keyword evidence="2" id="KW-1185">Reference proteome</keyword>
<reference evidence="2" key="1">
    <citation type="submission" date="2017-05" db="EMBL/GenBank/DDBJ databases">
        <title>Improved OligoMM genomes.</title>
        <authorList>
            <person name="Garzetti D."/>
        </authorList>
    </citation>
    <scope>NUCLEOTIDE SEQUENCE [LARGE SCALE GENOMIC DNA]</scope>
    <source>
        <strain evidence="2">YL45</strain>
    </source>
</reference>
<dbReference type="GeneID" id="78361464"/>
<evidence type="ECO:0000313" key="1">
    <source>
        <dbReference type="EMBL" id="OXE49572.1"/>
    </source>
</evidence>
<evidence type="ECO:0000313" key="2">
    <source>
        <dbReference type="Proteomes" id="UP000214610"/>
    </source>
</evidence>
<dbReference type="Gene3D" id="2.40.160.50">
    <property type="entry name" value="membrane protein fhac: a member of the omp85/tpsb transporter family"/>
    <property type="match status" value="1"/>
</dbReference>
<dbReference type="EMBL" id="NHMP01000003">
    <property type="protein sequence ID" value="OXE49572.1"/>
    <property type="molecule type" value="Genomic_DNA"/>
</dbReference>
<comment type="caution">
    <text evidence="1">The sequence shown here is derived from an EMBL/GenBank/DDBJ whole genome shotgun (WGS) entry which is preliminary data.</text>
</comment>
<name>A0A227KNA6_9BURK</name>
<sequence>MLSLFVQDYTTISWLVFNPIDIIGAENGWTINTEMYYRFQPWDLNAKAFFDFGRLSGHSINKQRWLTGTGIGLDWYWRNKLSFSLTLPFPLKRHLRDKEVEQISRGRLDFSLTYVF</sequence>
<gene>
    <name evidence="1" type="ORF">ADH67_05395</name>
</gene>
<organism evidence="1 2">
    <name type="scientific">Turicimonas muris</name>
    <dbReference type="NCBI Taxonomy" id="1796652"/>
    <lineage>
        <taxon>Bacteria</taxon>
        <taxon>Pseudomonadati</taxon>
        <taxon>Pseudomonadota</taxon>
        <taxon>Betaproteobacteria</taxon>
        <taxon>Burkholderiales</taxon>
        <taxon>Sutterellaceae</taxon>
        <taxon>Turicimonas</taxon>
    </lineage>
</organism>
<dbReference type="RefSeq" id="WP_066592846.1">
    <property type="nucleotide sequence ID" value="NZ_CAJTBZ010000053.1"/>
</dbReference>